<dbReference type="AlphaFoldDB" id="M3A4U5"/>
<evidence type="ECO:0000313" key="6">
    <source>
        <dbReference type="EMBL" id="EME67484.1"/>
    </source>
</evidence>
<feature type="non-terminal residue" evidence="6">
    <location>
        <position position="149"/>
    </location>
</feature>
<accession>M3A4U5</accession>
<sequence length="149" mass="16844">MFQPLVNCWRQVKLDAGAVADAARKFHPIDRDGFYRLQRSYFDIRDPMMRAGAYFALNRSSFSGLTFSGGYSGSENRFTLSSINKLARTTIPNITVDQADFELSLSRHPDAFAYLDPPYLLAASKSNLYGLRGDAHRDFDHGRLADILR</sequence>
<evidence type="ECO:0000256" key="3">
    <source>
        <dbReference type="ARBA" id="ARBA00022679"/>
    </source>
</evidence>
<evidence type="ECO:0000256" key="4">
    <source>
        <dbReference type="ARBA" id="ARBA00022691"/>
    </source>
</evidence>
<dbReference type="GO" id="GO:0009007">
    <property type="term" value="F:site-specific DNA-methyltransferase (adenine-specific) activity"/>
    <property type="evidence" value="ECO:0007669"/>
    <property type="project" value="UniProtKB-EC"/>
</dbReference>
<dbReference type="STRING" id="1244869.H261_23282"/>
<dbReference type="Gene3D" id="3.40.50.150">
    <property type="entry name" value="Vaccinia Virus protein VP39"/>
    <property type="match status" value="1"/>
</dbReference>
<name>M3A4U5_9PROT</name>
<evidence type="ECO:0000256" key="1">
    <source>
        <dbReference type="ARBA" id="ARBA00011900"/>
    </source>
</evidence>
<evidence type="ECO:0000256" key="2">
    <source>
        <dbReference type="ARBA" id="ARBA00022603"/>
    </source>
</evidence>
<dbReference type="Pfam" id="PF02086">
    <property type="entry name" value="MethyltransfD12"/>
    <property type="match status" value="1"/>
</dbReference>
<dbReference type="eggNOG" id="COG0338">
    <property type="taxonomic scope" value="Bacteria"/>
</dbReference>
<proteinExistence type="predicted"/>
<comment type="catalytic activity">
    <reaction evidence="5">
        <text>a 2'-deoxyadenosine in DNA + S-adenosyl-L-methionine = an N(6)-methyl-2'-deoxyadenosine in DNA + S-adenosyl-L-homocysteine + H(+)</text>
        <dbReference type="Rhea" id="RHEA:15197"/>
        <dbReference type="Rhea" id="RHEA-COMP:12418"/>
        <dbReference type="Rhea" id="RHEA-COMP:12419"/>
        <dbReference type="ChEBI" id="CHEBI:15378"/>
        <dbReference type="ChEBI" id="CHEBI:57856"/>
        <dbReference type="ChEBI" id="CHEBI:59789"/>
        <dbReference type="ChEBI" id="CHEBI:90615"/>
        <dbReference type="ChEBI" id="CHEBI:90616"/>
        <dbReference type="EC" id="2.1.1.72"/>
    </reaction>
</comment>
<dbReference type="InterPro" id="IPR002052">
    <property type="entry name" value="DNA_methylase_N6_adenine_CS"/>
</dbReference>
<evidence type="ECO:0000313" key="7">
    <source>
        <dbReference type="Proteomes" id="UP000011744"/>
    </source>
</evidence>
<dbReference type="GO" id="GO:0009307">
    <property type="term" value="P:DNA restriction-modification system"/>
    <property type="evidence" value="ECO:0007669"/>
    <property type="project" value="InterPro"/>
</dbReference>
<dbReference type="EC" id="2.1.1.72" evidence="1"/>
<keyword evidence="4" id="KW-0949">S-adenosyl-L-methionine</keyword>
<keyword evidence="3" id="KW-0808">Transferase</keyword>
<keyword evidence="7" id="KW-1185">Reference proteome</keyword>
<gene>
    <name evidence="6" type="ORF">H261_23282</name>
</gene>
<dbReference type="GO" id="GO:0043565">
    <property type="term" value="F:sequence-specific DNA binding"/>
    <property type="evidence" value="ECO:0007669"/>
    <property type="project" value="TreeGrafter"/>
</dbReference>
<reference evidence="6 7" key="1">
    <citation type="journal article" date="2014" name="Genome Announc.">
        <title>Draft Genome Sequence of Magnetospirillum sp. Strain SO-1, a Freshwater Magnetotactic Bacterium Isolated from the Ol'khovka River, Russia.</title>
        <authorList>
            <person name="Grouzdev D.S."/>
            <person name="Dziuba M.V."/>
            <person name="Sukhacheva M.S."/>
            <person name="Mardanov A.V."/>
            <person name="Beletskiy A.V."/>
            <person name="Kuznetsov B.B."/>
            <person name="Skryabin K.G."/>
        </authorList>
    </citation>
    <scope>NUCLEOTIDE SEQUENCE [LARGE SCALE GENOMIC DNA]</scope>
    <source>
        <strain evidence="6 7">SO-1</strain>
    </source>
</reference>
<dbReference type="EMBL" id="AONQ01000193">
    <property type="protein sequence ID" value="EME67484.1"/>
    <property type="molecule type" value="Genomic_DNA"/>
</dbReference>
<dbReference type="SUPFAM" id="SSF53335">
    <property type="entry name" value="S-adenosyl-L-methionine-dependent methyltransferases"/>
    <property type="match status" value="1"/>
</dbReference>
<dbReference type="PANTHER" id="PTHR30481">
    <property type="entry name" value="DNA ADENINE METHYLASE"/>
    <property type="match status" value="1"/>
</dbReference>
<organism evidence="6 7">
    <name type="scientific">Paramagnetospirillum caucaseum</name>
    <dbReference type="NCBI Taxonomy" id="1244869"/>
    <lineage>
        <taxon>Bacteria</taxon>
        <taxon>Pseudomonadati</taxon>
        <taxon>Pseudomonadota</taxon>
        <taxon>Alphaproteobacteria</taxon>
        <taxon>Rhodospirillales</taxon>
        <taxon>Magnetospirillaceae</taxon>
        <taxon>Paramagnetospirillum</taxon>
    </lineage>
</organism>
<keyword evidence="2 6" id="KW-0489">Methyltransferase</keyword>
<dbReference type="GO" id="GO:1904047">
    <property type="term" value="F:S-adenosyl-L-methionine binding"/>
    <property type="evidence" value="ECO:0007669"/>
    <property type="project" value="TreeGrafter"/>
</dbReference>
<dbReference type="REBASE" id="86608">
    <property type="entry name" value="M.MspSO1ORF23282P"/>
</dbReference>
<dbReference type="InterPro" id="IPR012327">
    <property type="entry name" value="MeTrfase_D12"/>
</dbReference>
<evidence type="ECO:0000256" key="5">
    <source>
        <dbReference type="ARBA" id="ARBA00047942"/>
    </source>
</evidence>
<dbReference type="InterPro" id="IPR029063">
    <property type="entry name" value="SAM-dependent_MTases_sf"/>
</dbReference>
<dbReference type="Proteomes" id="UP000011744">
    <property type="component" value="Unassembled WGS sequence"/>
</dbReference>
<protein>
    <recommendedName>
        <fullName evidence="1">site-specific DNA-methyltransferase (adenine-specific)</fullName>
        <ecNumber evidence="1">2.1.1.72</ecNumber>
    </recommendedName>
</protein>
<dbReference type="GO" id="GO:0006298">
    <property type="term" value="P:mismatch repair"/>
    <property type="evidence" value="ECO:0007669"/>
    <property type="project" value="TreeGrafter"/>
</dbReference>
<comment type="caution">
    <text evidence="6">The sequence shown here is derived from an EMBL/GenBank/DDBJ whole genome shotgun (WGS) entry which is preliminary data.</text>
</comment>
<dbReference type="PROSITE" id="PS00092">
    <property type="entry name" value="N6_MTASE"/>
    <property type="match status" value="1"/>
</dbReference>
<dbReference type="GO" id="GO:0032259">
    <property type="term" value="P:methylation"/>
    <property type="evidence" value="ECO:0007669"/>
    <property type="project" value="UniProtKB-KW"/>
</dbReference>